<sequence>MLLHLTTLLLLPLGALTAAVQPLTPRAVSPDNSCGASHSSYTCPGALPCCSQYGFCGATDAFCLTTAKCQTKFSNTTAACHAPVPGTSVSIDGTCGTEGAGKEGYRCPGNATVTSCCSAAGYCGTTADHCSAETGCQEKYGNCTKAAAAKDRRRSVLLF</sequence>
<organism evidence="1 2">
    <name type="scientific">Chaetomium tenue</name>
    <dbReference type="NCBI Taxonomy" id="1854479"/>
    <lineage>
        <taxon>Eukaryota</taxon>
        <taxon>Fungi</taxon>
        <taxon>Dikarya</taxon>
        <taxon>Ascomycota</taxon>
        <taxon>Pezizomycotina</taxon>
        <taxon>Sordariomycetes</taxon>
        <taxon>Sordariomycetidae</taxon>
        <taxon>Sordariales</taxon>
        <taxon>Chaetomiaceae</taxon>
        <taxon>Chaetomium</taxon>
    </lineage>
</organism>
<dbReference type="Proteomes" id="UP000724584">
    <property type="component" value="Unassembled WGS sequence"/>
</dbReference>
<evidence type="ECO:0000313" key="1">
    <source>
        <dbReference type="EMBL" id="KAH6632553.1"/>
    </source>
</evidence>
<proteinExistence type="predicted"/>
<dbReference type="EMBL" id="JAGIZQ010000004">
    <property type="protein sequence ID" value="KAH6632553.1"/>
    <property type="molecule type" value="Genomic_DNA"/>
</dbReference>
<gene>
    <name evidence="1" type="ORF">F5144DRAFT_548498</name>
</gene>
<evidence type="ECO:0000313" key="2">
    <source>
        <dbReference type="Proteomes" id="UP000724584"/>
    </source>
</evidence>
<name>A0ACB7PAR6_9PEZI</name>
<accession>A0ACB7PAR6</accession>
<reference evidence="1 2" key="1">
    <citation type="journal article" date="2021" name="Nat. Commun.">
        <title>Genetic determinants of endophytism in the Arabidopsis root mycobiome.</title>
        <authorList>
            <person name="Mesny F."/>
            <person name="Miyauchi S."/>
            <person name="Thiergart T."/>
            <person name="Pickel B."/>
            <person name="Atanasova L."/>
            <person name="Karlsson M."/>
            <person name="Huettel B."/>
            <person name="Barry K.W."/>
            <person name="Haridas S."/>
            <person name="Chen C."/>
            <person name="Bauer D."/>
            <person name="Andreopoulos W."/>
            <person name="Pangilinan J."/>
            <person name="LaButti K."/>
            <person name="Riley R."/>
            <person name="Lipzen A."/>
            <person name="Clum A."/>
            <person name="Drula E."/>
            <person name="Henrissat B."/>
            <person name="Kohler A."/>
            <person name="Grigoriev I.V."/>
            <person name="Martin F.M."/>
            <person name="Hacquard S."/>
        </authorList>
    </citation>
    <scope>NUCLEOTIDE SEQUENCE [LARGE SCALE GENOMIC DNA]</scope>
    <source>
        <strain evidence="1 2">MPI-SDFR-AT-0079</strain>
    </source>
</reference>
<keyword evidence="2" id="KW-1185">Reference proteome</keyword>
<protein>
    <submittedName>
        <fullName evidence="1">Uncharacterized protein</fullName>
    </submittedName>
</protein>
<comment type="caution">
    <text evidence="1">The sequence shown here is derived from an EMBL/GenBank/DDBJ whole genome shotgun (WGS) entry which is preliminary data.</text>
</comment>